<dbReference type="eggNOG" id="COG3547">
    <property type="taxonomic scope" value="Bacteria"/>
</dbReference>
<dbReference type="RefSeq" id="WP_015746762.1">
    <property type="nucleotide sequence ID" value="NC_013235.1"/>
</dbReference>
<reference evidence="2 3" key="2">
    <citation type="journal article" date="2010" name="Stand. Genomic Sci.">
        <title>Complete genome sequence of Nakamurella multipartita type strain (Y-104).</title>
        <authorList>
            <person name="Tice H."/>
            <person name="Mayilraj S."/>
            <person name="Sims D."/>
            <person name="Lapidus A."/>
            <person name="Nolan M."/>
            <person name="Lucas S."/>
            <person name="Glavina Del Rio T."/>
            <person name="Copeland A."/>
            <person name="Cheng J.F."/>
            <person name="Meincke L."/>
            <person name="Bruce D."/>
            <person name="Goodwin L."/>
            <person name="Pitluck S."/>
            <person name="Ivanova N."/>
            <person name="Mavromatis K."/>
            <person name="Ovchinnikova G."/>
            <person name="Pati A."/>
            <person name="Chen A."/>
            <person name="Palaniappan K."/>
            <person name="Land M."/>
            <person name="Hauser L."/>
            <person name="Chang Y.J."/>
            <person name="Jeffries C.D."/>
            <person name="Detter J.C."/>
            <person name="Brettin T."/>
            <person name="Rohde M."/>
            <person name="Goker M."/>
            <person name="Bristow J."/>
            <person name="Eisen J.A."/>
            <person name="Markowitz V."/>
            <person name="Hugenholtz P."/>
            <person name="Kyrpides N.C."/>
            <person name="Klenk H.P."/>
            <person name="Chen F."/>
        </authorList>
    </citation>
    <scope>NUCLEOTIDE SEQUENCE [LARGE SCALE GENOMIC DNA]</scope>
    <source>
        <strain evidence="3">ATCC 700099 / DSM 44233 / CIP 104796 / JCM 9543 / NBRC 105858 / Y-104</strain>
    </source>
</reference>
<dbReference type="InterPro" id="IPR003346">
    <property type="entry name" value="Transposase_20"/>
</dbReference>
<gene>
    <name evidence="2" type="ordered locus">Namu_1457</name>
</gene>
<dbReference type="Proteomes" id="UP000002218">
    <property type="component" value="Chromosome"/>
</dbReference>
<dbReference type="GO" id="GO:0003677">
    <property type="term" value="F:DNA binding"/>
    <property type="evidence" value="ECO:0007669"/>
    <property type="project" value="InterPro"/>
</dbReference>
<keyword evidence="3" id="KW-1185">Reference proteome</keyword>
<dbReference type="InterPro" id="IPR047650">
    <property type="entry name" value="Transpos_IS110"/>
</dbReference>
<evidence type="ECO:0000313" key="3">
    <source>
        <dbReference type="Proteomes" id="UP000002218"/>
    </source>
</evidence>
<feature type="domain" description="Transposase IS116/IS110/IS902 C-terminal" evidence="1">
    <location>
        <begin position="48"/>
        <end position="126"/>
    </location>
</feature>
<sequence length="207" mass="23064">MAMTGRFTGHHAFMLKLHLQVIDQLTAAIEELSSQIEVVIEPFRGQLRLLITIPGVSEQIAVVIIAETGADMSKFPTAGHLASWAGICPGHHQSAQVNQKARTRPGNSYLKGALGQAAMSSMQVHDTFLQDRHHRLKPRIGGLKTIVALEHSILRSIWHMLVSNQPYRELGAGYHQRRHPQNVLRRITRQAQELGYAAHFEPLPKTA</sequence>
<dbReference type="InParanoid" id="C8XEJ8"/>
<protein>
    <submittedName>
        <fullName evidence="2">Transposase IS116/IS110/IS902 family protein</fullName>
    </submittedName>
</protein>
<accession>C8XEJ8</accession>
<dbReference type="STRING" id="479431.Namu_1457"/>
<evidence type="ECO:0000259" key="1">
    <source>
        <dbReference type="Pfam" id="PF02371"/>
    </source>
</evidence>
<dbReference type="EMBL" id="CP001737">
    <property type="protein sequence ID" value="ACV77856.1"/>
    <property type="molecule type" value="Genomic_DNA"/>
</dbReference>
<dbReference type="Pfam" id="PF02371">
    <property type="entry name" value="Transposase_20"/>
    <property type="match status" value="1"/>
</dbReference>
<dbReference type="KEGG" id="nml:Namu_1457"/>
<name>C8XEJ8_NAKMY</name>
<dbReference type="OrthoDB" id="9815354at2"/>
<dbReference type="AlphaFoldDB" id="C8XEJ8"/>
<evidence type="ECO:0000313" key="2">
    <source>
        <dbReference type="EMBL" id="ACV77856.1"/>
    </source>
</evidence>
<dbReference type="PANTHER" id="PTHR33055:SF15">
    <property type="entry name" value="TRANSPOSASE-RELATED"/>
    <property type="match status" value="1"/>
</dbReference>
<organism evidence="2 3">
    <name type="scientific">Nakamurella multipartita (strain ATCC 700099 / DSM 44233 / CIP 104796 / JCM 9543 / NBRC 105858 / Y-104)</name>
    <name type="common">Microsphaera multipartita</name>
    <dbReference type="NCBI Taxonomy" id="479431"/>
    <lineage>
        <taxon>Bacteria</taxon>
        <taxon>Bacillati</taxon>
        <taxon>Actinomycetota</taxon>
        <taxon>Actinomycetes</taxon>
        <taxon>Nakamurellales</taxon>
        <taxon>Nakamurellaceae</taxon>
        <taxon>Nakamurella</taxon>
    </lineage>
</organism>
<dbReference type="GO" id="GO:0006313">
    <property type="term" value="P:DNA transposition"/>
    <property type="evidence" value="ECO:0007669"/>
    <property type="project" value="InterPro"/>
</dbReference>
<dbReference type="GO" id="GO:0004803">
    <property type="term" value="F:transposase activity"/>
    <property type="evidence" value="ECO:0007669"/>
    <property type="project" value="InterPro"/>
</dbReference>
<reference evidence="3" key="1">
    <citation type="submission" date="2009-09" db="EMBL/GenBank/DDBJ databases">
        <title>The complete genome of Nakamurella multipartita DSM 44233.</title>
        <authorList>
            <consortium name="US DOE Joint Genome Institute (JGI-PGF)"/>
            <person name="Lucas S."/>
            <person name="Copeland A."/>
            <person name="Lapidus A."/>
            <person name="Glavina del Rio T."/>
            <person name="Dalin E."/>
            <person name="Tice H."/>
            <person name="Bruce D."/>
            <person name="Goodwin L."/>
            <person name="Pitluck S."/>
            <person name="Kyrpides N."/>
            <person name="Mavromatis K."/>
            <person name="Ivanova N."/>
            <person name="Ovchinnikova G."/>
            <person name="Sims D."/>
            <person name="Meincke L."/>
            <person name="Brettin T."/>
            <person name="Detter J.C."/>
            <person name="Han C."/>
            <person name="Larimer F."/>
            <person name="Land M."/>
            <person name="Hauser L."/>
            <person name="Markowitz V."/>
            <person name="Cheng J.-F."/>
            <person name="Hugenholtz P."/>
            <person name="Woyke T."/>
            <person name="Wu D."/>
            <person name="Klenk H.-P."/>
            <person name="Eisen J.A."/>
        </authorList>
    </citation>
    <scope>NUCLEOTIDE SEQUENCE [LARGE SCALE GENOMIC DNA]</scope>
    <source>
        <strain evidence="3">ATCC 700099 / DSM 44233 / CIP 104796 / JCM 9543 / NBRC 105858 / Y-104</strain>
    </source>
</reference>
<dbReference type="HOGENOM" id="CLU_036902_11_2_11"/>
<dbReference type="PANTHER" id="PTHR33055">
    <property type="entry name" value="TRANSPOSASE FOR INSERTION SEQUENCE ELEMENT IS1111A"/>
    <property type="match status" value="1"/>
</dbReference>
<proteinExistence type="predicted"/>